<evidence type="ECO:0000313" key="8">
    <source>
        <dbReference type="EMBL" id="KAF2144221.1"/>
    </source>
</evidence>
<dbReference type="OrthoDB" id="512667at2759"/>
<feature type="region of interest" description="Disordered" evidence="5">
    <location>
        <begin position="52"/>
        <end position="83"/>
    </location>
</feature>
<evidence type="ECO:0000256" key="5">
    <source>
        <dbReference type="SAM" id="MobiDB-lite"/>
    </source>
</evidence>
<dbReference type="RefSeq" id="XP_033399933.1">
    <property type="nucleotide sequence ID" value="XM_033536631.1"/>
</dbReference>
<dbReference type="GeneID" id="54294127"/>
<dbReference type="AlphaFoldDB" id="A0A6A6BNT5"/>
<sequence length="207" mass="22750">MASARPLLRLSSALSSALAARTPARTVSRSVFQPAPVRRAVACYQRGFSTTTIARRDSSQSTPAQPTTAGSGEPTAPRDPPPSYELRFTCKRCQTTSAHRISKQGYHHGTVLVGCPGCRERHLISDHMKIFSDGSVTVEDLMARNGQHVKHGSLSEDGDLELWDDGTQTRRADAVKPVQREQQSQQSQQSQQQQEEEKPYGSTFKGE</sequence>
<dbReference type="EMBL" id="ML995480">
    <property type="protein sequence ID" value="KAF2144221.1"/>
    <property type="molecule type" value="Genomic_DNA"/>
</dbReference>
<dbReference type="GO" id="GO:0006457">
    <property type="term" value="P:protein folding"/>
    <property type="evidence" value="ECO:0007669"/>
    <property type="project" value="TreeGrafter"/>
</dbReference>
<keyword evidence="3" id="KW-0862">Zinc</keyword>
<evidence type="ECO:0000259" key="7">
    <source>
        <dbReference type="PROSITE" id="PS51501"/>
    </source>
</evidence>
<feature type="region of interest" description="Disordered" evidence="5">
    <location>
        <begin position="149"/>
        <end position="207"/>
    </location>
</feature>
<dbReference type="GO" id="GO:0051087">
    <property type="term" value="F:protein-folding chaperone binding"/>
    <property type="evidence" value="ECO:0007669"/>
    <property type="project" value="TreeGrafter"/>
</dbReference>
<evidence type="ECO:0000256" key="1">
    <source>
        <dbReference type="ARBA" id="ARBA00022723"/>
    </source>
</evidence>
<feature type="domain" description="DNL-type" evidence="7">
    <location>
        <begin position="79"/>
        <end position="174"/>
    </location>
</feature>
<dbReference type="InterPro" id="IPR024158">
    <property type="entry name" value="Mt_import_TIM15"/>
</dbReference>
<feature type="compositionally biased region" description="Low complexity" evidence="5">
    <location>
        <begin position="181"/>
        <end position="193"/>
    </location>
</feature>
<keyword evidence="6" id="KW-0732">Signal</keyword>
<name>A0A6A6BNT5_9PEZI</name>
<organism evidence="8 9">
    <name type="scientific">Aplosporella prunicola CBS 121167</name>
    <dbReference type="NCBI Taxonomy" id="1176127"/>
    <lineage>
        <taxon>Eukaryota</taxon>
        <taxon>Fungi</taxon>
        <taxon>Dikarya</taxon>
        <taxon>Ascomycota</taxon>
        <taxon>Pezizomycotina</taxon>
        <taxon>Dothideomycetes</taxon>
        <taxon>Dothideomycetes incertae sedis</taxon>
        <taxon>Botryosphaeriales</taxon>
        <taxon>Aplosporellaceae</taxon>
        <taxon>Aplosporella</taxon>
    </lineage>
</organism>
<keyword evidence="1" id="KW-0479">Metal-binding</keyword>
<dbReference type="Pfam" id="PF05180">
    <property type="entry name" value="zf-DNL"/>
    <property type="match status" value="1"/>
</dbReference>
<gene>
    <name evidence="8" type="ORF">K452DRAFT_223580</name>
</gene>
<reference evidence="8" key="1">
    <citation type="journal article" date="2020" name="Stud. Mycol.">
        <title>101 Dothideomycetes genomes: a test case for predicting lifestyles and emergence of pathogens.</title>
        <authorList>
            <person name="Haridas S."/>
            <person name="Albert R."/>
            <person name="Binder M."/>
            <person name="Bloem J."/>
            <person name="Labutti K."/>
            <person name="Salamov A."/>
            <person name="Andreopoulos B."/>
            <person name="Baker S."/>
            <person name="Barry K."/>
            <person name="Bills G."/>
            <person name="Bluhm B."/>
            <person name="Cannon C."/>
            <person name="Castanera R."/>
            <person name="Culley D."/>
            <person name="Daum C."/>
            <person name="Ezra D."/>
            <person name="Gonzalez J."/>
            <person name="Henrissat B."/>
            <person name="Kuo A."/>
            <person name="Liang C."/>
            <person name="Lipzen A."/>
            <person name="Lutzoni F."/>
            <person name="Magnuson J."/>
            <person name="Mondo S."/>
            <person name="Nolan M."/>
            <person name="Ohm R."/>
            <person name="Pangilinan J."/>
            <person name="Park H.-J."/>
            <person name="Ramirez L."/>
            <person name="Alfaro M."/>
            <person name="Sun H."/>
            <person name="Tritt A."/>
            <person name="Yoshinaga Y."/>
            <person name="Zwiers L.-H."/>
            <person name="Turgeon B."/>
            <person name="Goodwin S."/>
            <person name="Spatafora J."/>
            <person name="Crous P."/>
            <person name="Grigoriev I."/>
        </authorList>
    </citation>
    <scope>NUCLEOTIDE SEQUENCE</scope>
    <source>
        <strain evidence="8">CBS 121167</strain>
    </source>
</reference>
<evidence type="ECO:0000256" key="3">
    <source>
        <dbReference type="ARBA" id="ARBA00022833"/>
    </source>
</evidence>
<evidence type="ECO:0000256" key="4">
    <source>
        <dbReference type="PROSITE-ProRule" id="PRU00834"/>
    </source>
</evidence>
<evidence type="ECO:0000256" key="6">
    <source>
        <dbReference type="SAM" id="SignalP"/>
    </source>
</evidence>
<dbReference type="GO" id="GO:0030150">
    <property type="term" value="P:protein import into mitochondrial matrix"/>
    <property type="evidence" value="ECO:0007669"/>
    <property type="project" value="TreeGrafter"/>
</dbReference>
<feature type="compositionally biased region" description="Polar residues" evidence="5">
    <location>
        <begin position="52"/>
        <end position="70"/>
    </location>
</feature>
<protein>
    <recommendedName>
        <fullName evidence="7">DNL-type domain-containing protein</fullName>
    </recommendedName>
</protein>
<dbReference type="GO" id="GO:0050821">
    <property type="term" value="P:protein stabilization"/>
    <property type="evidence" value="ECO:0007669"/>
    <property type="project" value="TreeGrafter"/>
</dbReference>
<feature type="signal peptide" evidence="6">
    <location>
        <begin position="1"/>
        <end position="19"/>
    </location>
</feature>
<keyword evidence="2 4" id="KW-0863">Zinc-finger</keyword>
<dbReference type="GO" id="GO:0005739">
    <property type="term" value="C:mitochondrion"/>
    <property type="evidence" value="ECO:0007669"/>
    <property type="project" value="TreeGrafter"/>
</dbReference>
<evidence type="ECO:0000256" key="2">
    <source>
        <dbReference type="ARBA" id="ARBA00022771"/>
    </source>
</evidence>
<keyword evidence="9" id="KW-1185">Reference proteome</keyword>
<feature type="chain" id="PRO_5025348903" description="DNL-type domain-containing protein" evidence="6">
    <location>
        <begin position="20"/>
        <end position="207"/>
    </location>
</feature>
<dbReference type="PROSITE" id="PS51501">
    <property type="entry name" value="ZF_DNL"/>
    <property type="match status" value="1"/>
</dbReference>
<accession>A0A6A6BNT5</accession>
<dbReference type="PANTHER" id="PTHR20922">
    <property type="entry name" value="DNL-TYPE ZINC FINGER PROTEIN"/>
    <property type="match status" value="1"/>
</dbReference>
<dbReference type="Proteomes" id="UP000799438">
    <property type="component" value="Unassembled WGS sequence"/>
</dbReference>
<evidence type="ECO:0000313" key="9">
    <source>
        <dbReference type="Proteomes" id="UP000799438"/>
    </source>
</evidence>
<dbReference type="InterPro" id="IPR007853">
    <property type="entry name" value="Znf_DNL-typ"/>
</dbReference>
<dbReference type="PANTHER" id="PTHR20922:SF13">
    <property type="entry name" value="DNL-TYPE ZINC FINGER PROTEIN"/>
    <property type="match status" value="1"/>
</dbReference>
<dbReference type="GO" id="GO:0008270">
    <property type="term" value="F:zinc ion binding"/>
    <property type="evidence" value="ECO:0007669"/>
    <property type="project" value="UniProtKB-KW"/>
</dbReference>
<proteinExistence type="predicted"/>